<evidence type="ECO:0000313" key="3">
    <source>
        <dbReference type="EMBL" id="AAL93827.1"/>
    </source>
</evidence>
<feature type="transmembrane region" description="Helical" evidence="2">
    <location>
        <begin position="6"/>
        <end position="23"/>
    </location>
</feature>
<dbReference type="STRING" id="190304.FN1712"/>
<keyword evidence="2" id="KW-0472">Membrane</keyword>
<keyword evidence="1" id="KW-0175">Coiled coil</keyword>
<name>Q8RI98_FUSNN</name>
<protein>
    <recommendedName>
        <fullName evidence="6">Septum formation initiator</fullName>
    </recommendedName>
</protein>
<dbReference type="PaxDb" id="190304-FN1712"/>
<dbReference type="eggNOG" id="ENOG5032U4Z">
    <property type="taxonomic scope" value="Bacteria"/>
</dbReference>
<feature type="coiled-coil region" evidence="1">
    <location>
        <begin position="22"/>
        <end position="60"/>
    </location>
</feature>
<gene>
    <name evidence="3" type="ordered locus">FN1712</name>
    <name evidence="4" type="ORF">C7Y58_01065</name>
</gene>
<keyword evidence="2" id="KW-1133">Transmembrane helix</keyword>
<dbReference type="KEGG" id="fnu:FN1712"/>
<organism evidence="3">
    <name type="scientific">Fusobacterium nucleatum subsp. nucleatum (strain ATCC 25586 / DSM 15643 / BCRC 10681 / CIP 101130 / JCM 8532 / KCTC 2640 / LMG 13131 / VPI 4355)</name>
    <dbReference type="NCBI Taxonomy" id="190304"/>
    <lineage>
        <taxon>Bacteria</taxon>
        <taxon>Fusobacteriati</taxon>
        <taxon>Fusobacteriota</taxon>
        <taxon>Fusobacteriia</taxon>
        <taxon>Fusobacteriales</taxon>
        <taxon>Fusobacteriaceae</taxon>
        <taxon>Fusobacterium</taxon>
    </lineage>
</organism>
<dbReference type="InParanoid" id="Q8RI98"/>
<dbReference type="EMBL" id="AE009951">
    <property type="protein sequence ID" value="AAL93827.1"/>
    <property type="molecule type" value="Genomic_DNA"/>
</dbReference>
<evidence type="ECO:0008006" key="6">
    <source>
        <dbReference type="Google" id="ProtNLM"/>
    </source>
</evidence>
<accession>Q8RI98</accession>
<evidence type="ECO:0000256" key="1">
    <source>
        <dbReference type="SAM" id="Coils"/>
    </source>
</evidence>
<dbReference type="EMBL" id="CP028101">
    <property type="protein sequence ID" value="AVQ14238.1"/>
    <property type="molecule type" value="Genomic_DNA"/>
</dbReference>
<sequence>MINMRYITIVFAFCILGIWLFNVKTLREVTSLEKELKIANENLEELEKELDKKIMFYDAKLDLDKIRREMEAKGMKVSDEVIYFEIEE</sequence>
<keyword evidence="5" id="KW-1185">Reference proteome</keyword>
<dbReference type="PATRIC" id="fig|190304.8.peg.201"/>
<dbReference type="Proteomes" id="UP000241660">
    <property type="component" value="Chromosome"/>
</dbReference>
<reference evidence="4" key="3">
    <citation type="submission" date="2018-03" db="EMBL/GenBank/DDBJ databases">
        <title>Complete Fusobacterium genomes using hybrid Minion sequencing.</title>
        <authorList>
            <person name="Slade D.J."/>
            <person name="Lahmers K."/>
        </authorList>
    </citation>
    <scope>NUCLEOTIDE SEQUENCE</scope>
    <source>
        <strain evidence="4">ATCC 25586</strain>
    </source>
</reference>
<proteinExistence type="predicted"/>
<reference evidence="5" key="2">
    <citation type="journal article" date="2018" name="MSphere">
        <title>Fusobacterium Genomics Using MinION and Illumina Sequencing Enables Genome Completion and Correction.</title>
        <authorList>
            <person name="Todd S.M."/>
            <person name="Settlage R.E."/>
            <person name="Lahmers K.K."/>
            <person name="Slade D.J."/>
        </authorList>
    </citation>
    <scope>NUCLEOTIDE SEQUENCE [LARGE SCALE GENOMIC DNA]</scope>
    <source>
        <strain evidence="5">ATCC 25586</strain>
    </source>
</reference>
<keyword evidence="2" id="KW-0812">Transmembrane</keyword>
<evidence type="ECO:0000256" key="2">
    <source>
        <dbReference type="SAM" id="Phobius"/>
    </source>
</evidence>
<dbReference type="BioCyc" id="FNUC190304:G1FZS-213-MONOMER"/>
<dbReference type="EnsemblBacteria" id="AAL93827">
    <property type="protein sequence ID" value="AAL93827"/>
    <property type="gene ID" value="FN1712"/>
</dbReference>
<evidence type="ECO:0000313" key="5">
    <source>
        <dbReference type="Proteomes" id="UP000241660"/>
    </source>
</evidence>
<reference evidence="3" key="1">
    <citation type="journal article" date="2002" name="J. Bacteriol.">
        <title>Genome sequence and analysis of the oral bacterium Fusobacterium nucleatum strain ATCC 25586.</title>
        <authorList>
            <person name="Kapatral V."/>
            <person name="Anderson I."/>
            <person name="Ivanova N."/>
            <person name="Reznik G."/>
            <person name="Los T."/>
            <person name="Lykidis A."/>
            <person name="Bhattacharyya A."/>
            <person name="Bartman A."/>
            <person name="Gardner W."/>
            <person name="Grechkin G."/>
            <person name="Zhu L."/>
            <person name="Vasieva O."/>
            <person name="Chu L."/>
            <person name="Kogan Y."/>
            <person name="Chaga O."/>
            <person name="Goltsman E."/>
            <person name="Bernal A."/>
            <person name="Larsen N."/>
            <person name="D'Souza M."/>
            <person name="Walunas T."/>
            <person name="Pusch G."/>
            <person name="Haselkorn R."/>
            <person name="Fonstein M."/>
            <person name="Kyrpides N."/>
            <person name="Overbeek R."/>
        </authorList>
    </citation>
    <scope>NUCLEOTIDE SEQUENCE [LARGE SCALE GENOMIC DNA]</scope>
    <source>
        <strain evidence="3">ATCC 25586</strain>
    </source>
</reference>
<evidence type="ECO:0000313" key="4">
    <source>
        <dbReference type="EMBL" id="AVQ14238.1"/>
    </source>
</evidence>
<dbReference type="HOGENOM" id="CLU_188216_0_0_0"/>
<dbReference type="AlphaFoldDB" id="Q8RI98"/>